<keyword evidence="1" id="KW-1133">Transmembrane helix</keyword>
<dbReference type="InterPro" id="IPR024286">
    <property type="entry name" value="DUF3700"/>
</dbReference>
<accession>A0ABQ7NF20</accession>
<keyword evidence="4" id="KW-1185">Reference proteome</keyword>
<protein>
    <recommendedName>
        <fullName evidence="2">DUF3700 domain-containing protein</fullName>
    </recommendedName>
</protein>
<evidence type="ECO:0000313" key="4">
    <source>
        <dbReference type="Proteomes" id="UP000823674"/>
    </source>
</evidence>
<feature type="domain" description="DUF3700" evidence="2">
    <location>
        <begin position="72"/>
        <end position="115"/>
    </location>
</feature>
<evidence type="ECO:0000313" key="3">
    <source>
        <dbReference type="EMBL" id="KAG5409490.1"/>
    </source>
</evidence>
<dbReference type="Pfam" id="PF12481">
    <property type="entry name" value="DUF3700"/>
    <property type="match status" value="1"/>
</dbReference>
<reference evidence="3 4" key="1">
    <citation type="submission" date="2021-03" db="EMBL/GenBank/DDBJ databases">
        <authorList>
            <person name="King G.J."/>
            <person name="Bancroft I."/>
            <person name="Baten A."/>
            <person name="Bloomfield J."/>
            <person name="Borpatragohain P."/>
            <person name="He Z."/>
            <person name="Irish N."/>
            <person name="Irwin J."/>
            <person name="Liu K."/>
            <person name="Mauleon R.P."/>
            <person name="Moore J."/>
            <person name="Morris R."/>
            <person name="Ostergaard L."/>
            <person name="Wang B."/>
            <person name="Wells R."/>
        </authorList>
    </citation>
    <scope>NUCLEOTIDE SEQUENCE [LARGE SCALE GENOMIC DNA]</scope>
    <source>
        <strain evidence="3">R-o-18</strain>
        <tissue evidence="3">Leaf</tissue>
    </source>
</reference>
<keyword evidence="1" id="KW-0472">Membrane</keyword>
<evidence type="ECO:0000256" key="1">
    <source>
        <dbReference type="SAM" id="Phobius"/>
    </source>
</evidence>
<dbReference type="PANTHER" id="PTHR45952:SF4">
    <property type="entry name" value="ALUMINUM INDUCED PROTEIN WITH YGL AND LRDR MOTIFS"/>
    <property type="match status" value="1"/>
</dbReference>
<keyword evidence="1" id="KW-0812">Transmembrane</keyword>
<organism evidence="3 4">
    <name type="scientific">Brassica rapa subsp. trilocularis</name>
    <dbReference type="NCBI Taxonomy" id="1813537"/>
    <lineage>
        <taxon>Eukaryota</taxon>
        <taxon>Viridiplantae</taxon>
        <taxon>Streptophyta</taxon>
        <taxon>Embryophyta</taxon>
        <taxon>Tracheophyta</taxon>
        <taxon>Spermatophyta</taxon>
        <taxon>Magnoliopsida</taxon>
        <taxon>eudicotyledons</taxon>
        <taxon>Gunneridae</taxon>
        <taxon>Pentapetalae</taxon>
        <taxon>rosids</taxon>
        <taxon>malvids</taxon>
        <taxon>Brassicales</taxon>
        <taxon>Brassicaceae</taxon>
        <taxon>Brassiceae</taxon>
        <taxon>Brassica</taxon>
    </lineage>
</organism>
<feature type="transmembrane region" description="Helical" evidence="1">
    <location>
        <begin position="112"/>
        <end position="130"/>
    </location>
</feature>
<dbReference type="InterPro" id="IPR044828">
    <property type="entry name" value="TSJT1-like"/>
</dbReference>
<dbReference type="Proteomes" id="UP000823674">
    <property type="component" value="Chromosome A02"/>
</dbReference>
<proteinExistence type="predicted"/>
<name>A0ABQ7NF20_BRACM</name>
<gene>
    <name evidence="3" type="primary">A02g502660.1_BraROA</name>
    <name evidence="3" type="ORF">IGI04_005809</name>
</gene>
<dbReference type="PANTHER" id="PTHR45952">
    <property type="entry name" value="ALUMINUM INDUCED PROTEIN WITH YGL AND LRDR MOTIFS"/>
    <property type="match status" value="1"/>
</dbReference>
<sequence length="203" mass="22728">MSLRSEFRTSGCVWDAKFLEGGDIVTACSGGVAGIWTVRDGMIADQMEIDAYDYQLSQYKLCRKKVGGMKHDELLGIDALITLRDRGPVDQVVRDFQRMFAFVLSDCTTTNVFLAGISFIFATFLFVLTYCSPEVYVLQDADGRVSPYFGEHMYPLNKLKPVLRVDSSDQVCSVTFKVDSKAKKEGTTPRVGSIQNWDKTIEV</sequence>
<comment type="caution">
    <text evidence="3">The sequence shown here is derived from an EMBL/GenBank/DDBJ whole genome shotgun (WGS) entry which is preliminary data.</text>
</comment>
<dbReference type="EMBL" id="JADBGQ010000002">
    <property type="protein sequence ID" value="KAG5409490.1"/>
    <property type="molecule type" value="Genomic_DNA"/>
</dbReference>
<evidence type="ECO:0000259" key="2">
    <source>
        <dbReference type="Pfam" id="PF12481"/>
    </source>
</evidence>